<dbReference type="AlphaFoldDB" id="A1DK54"/>
<dbReference type="HOGENOM" id="CLU_3014702_0_0_1"/>
<keyword evidence="2" id="KW-1185">Reference proteome</keyword>
<accession>A1DK54</accession>
<gene>
    <name evidence="1" type="ORF">NFIA_004510</name>
</gene>
<name>A1DK54_NEOFI</name>
<dbReference type="GeneID" id="4585425"/>
<dbReference type="KEGG" id="nfi:NFIA_004510"/>
<dbReference type="Proteomes" id="UP000006702">
    <property type="component" value="Unassembled WGS sequence"/>
</dbReference>
<organism evidence="1 2">
    <name type="scientific">Neosartorya fischeri (strain ATCC 1020 / DSM 3700 / CBS 544.65 / FGSC A1164 / JCM 1740 / NRRL 181 / WB 181)</name>
    <name type="common">Aspergillus fischerianus</name>
    <dbReference type="NCBI Taxonomy" id="331117"/>
    <lineage>
        <taxon>Eukaryota</taxon>
        <taxon>Fungi</taxon>
        <taxon>Dikarya</taxon>
        <taxon>Ascomycota</taxon>
        <taxon>Pezizomycotina</taxon>
        <taxon>Eurotiomycetes</taxon>
        <taxon>Eurotiomycetidae</taxon>
        <taxon>Eurotiales</taxon>
        <taxon>Aspergillaceae</taxon>
        <taxon>Aspergillus</taxon>
        <taxon>Aspergillus subgen. Fumigati</taxon>
    </lineage>
</organism>
<sequence length="56" mass="6406">MVSSAPEFHVREVAAAAPDLISLAENRESSWINKHILSSPFRLIRKSRRTSPRRSF</sequence>
<evidence type="ECO:0000313" key="1">
    <source>
        <dbReference type="EMBL" id="EAW17093.1"/>
    </source>
</evidence>
<protein>
    <submittedName>
        <fullName evidence="1">Uncharacterized protein</fullName>
    </submittedName>
</protein>
<dbReference type="EMBL" id="DS027697">
    <property type="protein sequence ID" value="EAW17093.1"/>
    <property type="molecule type" value="Genomic_DNA"/>
</dbReference>
<dbReference type="VEuPathDB" id="FungiDB:NFIA_004510"/>
<proteinExistence type="predicted"/>
<reference evidence="2" key="1">
    <citation type="journal article" date="2008" name="PLoS Genet.">
        <title>Genomic islands in the pathogenic filamentous fungus Aspergillus fumigatus.</title>
        <authorList>
            <person name="Fedorova N.D."/>
            <person name="Khaldi N."/>
            <person name="Joardar V.S."/>
            <person name="Maiti R."/>
            <person name="Amedeo P."/>
            <person name="Anderson M.J."/>
            <person name="Crabtree J."/>
            <person name="Silva J.C."/>
            <person name="Badger J.H."/>
            <person name="Albarraq A."/>
            <person name="Angiuoli S."/>
            <person name="Bussey H."/>
            <person name="Bowyer P."/>
            <person name="Cotty P.J."/>
            <person name="Dyer P.S."/>
            <person name="Egan A."/>
            <person name="Galens K."/>
            <person name="Fraser-Liggett C.M."/>
            <person name="Haas B.J."/>
            <person name="Inman J.M."/>
            <person name="Kent R."/>
            <person name="Lemieux S."/>
            <person name="Malavazi I."/>
            <person name="Orvis J."/>
            <person name="Roemer T."/>
            <person name="Ronning C.M."/>
            <person name="Sundaram J.P."/>
            <person name="Sutton G."/>
            <person name="Turner G."/>
            <person name="Venter J.C."/>
            <person name="White O.R."/>
            <person name="Whitty B.R."/>
            <person name="Youngman P."/>
            <person name="Wolfe K.H."/>
            <person name="Goldman G.H."/>
            <person name="Wortman J.R."/>
            <person name="Jiang B."/>
            <person name="Denning D.W."/>
            <person name="Nierman W.C."/>
        </authorList>
    </citation>
    <scope>NUCLEOTIDE SEQUENCE [LARGE SCALE GENOMIC DNA]</scope>
    <source>
        <strain evidence="2">ATCC 1020 / DSM 3700 / CBS 544.65 / FGSC A1164 / JCM 1740 / NRRL 181 / WB 181</strain>
    </source>
</reference>
<dbReference type="RefSeq" id="XP_001258990.1">
    <property type="nucleotide sequence ID" value="XM_001258989.1"/>
</dbReference>
<evidence type="ECO:0000313" key="2">
    <source>
        <dbReference type="Proteomes" id="UP000006702"/>
    </source>
</evidence>